<evidence type="ECO:0000313" key="2">
    <source>
        <dbReference type="Proteomes" id="UP000265566"/>
    </source>
</evidence>
<protein>
    <submittedName>
        <fullName evidence="1">Uncharacterized protein</fullName>
    </submittedName>
</protein>
<dbReference type="EMBL" id="PSQE01000002">
    <property type="protein sequence ID" value="RHN76463.1"/>
    <property type="molecule type" value="Genomic_DNA"/>
</dbReference>
<comment type="caution">
    <text evidence="1">The sequence shown here is derived from an EMBL/GenBank/DDBJ whole genome shotgun (WGS) entry which is preliminary data.</text>
</comment>
<organism evidence="1 2">
    <name type="scientific">Medicago truncatula</name>
    <name type="common">Barrel medic</name>
    <name type="synonym">Medicago tribuloides</name>
    <dbReference type="NCBI Taxonomy" id="3880"/>
    <lineage>
        <taxon>Eukaryota</taxon>
        <taxon>Viridiplantae</taxon>
        <taxon>Streptophyta</taxon>
        <taxon>Embryophyta</taxon>
        <taxon>Tracheophyta</taxon>
        <taxon>Spermatophyta</taxon>
        <taxon>Magnoliopsida</taxon>
        <taxon>eudicotyledons</taxon>
        <taxon>Gunneridae</taxon>
        <taxon>Pentapetalae</taxon>
        <taxon>rosids</taxon>
        <taxon>fabids</taxon>
        <taxon>Fabales</taxon>
        <taxon>Fabaceae</taxon>
        <taxon>Papilionoideae</taxon>
        <taxon>50 kb inversion clade</taxon>
        <taxon>NPAAA clade</taxon>
        <taxon>Hologalegina</taxon>
        <taxon>IRL clade</taxon>
        <taxon>Trifolieae</taxon>
        <taxon>Medicago</taxon>
    </lineage>
</organism>
<proteinExistence type="predicted"/>
<dbReference type="AlphaFoldDB" id="A0A396JJJ4"/>
<sequence length="40" mass="4833">MGMETFNKQYIDGVKCVTYSRDKLREIQEWCQFMISLKVI</sequence>
<evidence type="ECO:0000313" key="1">
    <source>
        <dbReference type="EMBL" id="RHN76463.1"/>
    </source>
</evidence>
<name>A0A396JJJ4_MEDTR</name>
<dbReference type="Gramene" id="rna12794">
    <property type="protein sequence ID" value="RHN76463.1"/>
    <property type="gene ID" value="gene12794"/>
</dbReference>
<dbReference type="Proteomes" id="UP000265566">
    <property type="component" value="Chromosome 2"/>
</dbReference>
<reference evidence="2" key="1">
    <citation type="journal article" date="2018" name="Nat. Plants">
        <title>Whole-genome landscape of Medicago truncatula symbiotic genes.</title>
        <authorList>
            <person name="Pecrix Y."/>
            <person name="Staton S.E."/>
            <person name="Sallet E."/>
            <person name="Lelandais-Briere C."/>
            <person name="Moreau S."/>
            <person name="Carrere S."/>
            <person name="Blein T."/>
            <person name="Jardinaud M.F."/>
            <person name="Latrasse D."/>
            <person name="Zouine M."/>
            <person name="Zahm M."/>
            <person name="Kreplak J."/>
            <person name="Mayjonade B."/>
            <person name="Satge C."/>
            <person name="Perez M."/>
            <person name="Cauet S."/>
            <person name="Marande W."/>
            <person name="Chantry-Darmon C."/>
            <person name="Lopez-Roques C."/>
            <person name="Bouchez O."/>
            <person name="Berard A."/>
            <person name="Debelle F."/>
            <person name="Munos S."/>
            <person name="Bendahmane A."/>
            <person name="Berges H."/>
            <person name="Niebel A."/>
            <person name="Buitink J."/>
            <person name="Frugier F."/>
            <person name="Benhamed M."/>
            <person name="Crespi M."/>
            <person name="Gouzy J."/>
            <person name="Gamas P."/>
        </authorList>
    </citation>
    <scope>NUCLEOTIDE SEQUENCE [LARGE SCALE GENOMIC DNA]</scope>
    <source>
        <strain evidence="2">cv. Jemalong A17</strain>
    </source>
</reference>
<gene>
    <name evidence="1" type="ORF">MtrunA17_Chr2g0332421</name>
</gene>
<accession>A0A396JJJ4</accession>